<keyword evidence="3" id="KW-1185">Reference proteome</keyword>
<evidence type="ECO:0000313" key="2">
    <source>
        <dbReference type="EMBL" id="AWG21195.1"/>
    </source>
</evidence>
<reference evidence="2 3" key="1">
    <citation type="submission" date="2017-04" db="EMBL/GenBank/DDBJ databases">
        <title>Compelte genome sequence of WV33.</title>
        <authorList>
            <person name="Lee P.C."/>
        </authorList>
    </citation>
    <scope>NUCLEOTIDE SEQUENCE [LARGE SCALE GENOMIC DNA]</scope>
    <source>
        <strain evidence="2 3">WV33</strain>
    </source>
</reference>
<keyword evidence="1" id="KW-0732">Signal</keyword>
<proteinExistence type="predicted"/>
<organism evidence="2 3">
    <name type="scientific">Flavobacterium faecale</name>
    <dbReference type="NCBI Taxonomy" id="1355330"/>
    <lineage>
        <taxon>Bacteria</taxon>
        <taxon>Pseudomonadati</taxon>
        <taxon>Bacteroidota</taxon>
        <taxon>Flavobacteriia</taxon>
        <taxon>Flavobacteriales</taxon>
        <taxon>Flavobacteriaceae</taxon>
        <taxon>Flavobacterium</taxon>
    </lineage>
</organism>
<dbReference type="KEGG" id="ffa:FFWV33_06430"/>
<dbReference type="SUPFAM" id="SSF56935">
    <property type="entry name" value="Porins"/>
    <property type="match status" value="1"/>
</dbReference>
<sequence length="406" mass="44148">MIKKIVASFCLLLSVMTYAQEGSSSPYSFYGIGDVRFKGTTEARSMGGIAVEQDSIHINLENPASFANLKLTSFTVGGTYNTTTMKTDAASEKARRTTLDYMALGLPLGKFGVGFGIIPYSSVGYKIRNIYGDDLEKTATLTSTGGVNKVFLGLGYKITPKFNIGVDVNYNFGVISIVNLETNNNIQSGTRETNTSNLSGVNFNIGSMYQTKISKKLSVFSSVNYSLSNDLKSKNTRLIETATVPETIDQPDRTISFGSKISLSAGIGQARKWLVGGKLVFQEATDLSNNYNESPNVTYGRAGSASIGGYYIPDYGSYSNYLKRIVYRGGFKYERTGLIIRSEAIDNVGFTMGVGLPISGTFSNMNIGFEIGKKGTLSSGLVQENYANISIGLSLNDKWFEKRKFN</sequence>
<evidence type="ECO:0000313" key="3">
    <source>
        <dbReference type="Proteomes" id="UP000244527"/>
    </source>
</evidence>
<dbReference type="RefSeq" id="WP_108740145.1">
    <property type="nucleotide sequence ID" value="NZ_CP020918.1"/>
</dbReference>
<gene>
    <name evidence="2" type="ORF">FFWV33_06430</name>
</gene>
<dbReference type="Proteomes" id="UP000244527">
    <property type="component" value="Chromosome"/>
</dbReference>
<dbReference type="Gene3D" id="2.40.160.60">
    <property type="entry name" value="Outer membrane protein transport protein (OMPP1/FadL/TodX)"/>
    <property type="match status" value="1"/>
</dbReference>
<evidence type="ECO:0000256" key="1">
    <source>
        <dbReference type="SAM" id="SignalP"/>
    </source>
</evidence>
<dbReference type="AlphaFoldDB" id="A0A2S1LBR3"/>
<evidence type="ECO:0008006" key="4">
    <source>
        <dbReference type="Google" id="ProtNLM"/>
    </source>
</evidence>
<dbReference type="OrthoDB" id="1491239at2"/>
<feature type="chain" id="PRO_5015428355" description="Aromatic hydrocarbon degradation protein" evidence="1">
    <location>
        <begin position="20"/>
        <end position="406"/>
    </location>
</feature>
<protein>
    <recommendedName>
        <fullName evidence="4">Aromatic hydrocarbon degradation protein</fullName>
    </recommendedName>
</protein>
<name>A0A2S1LBR3_9FLAO</name>
<accession>A0A2S1LBR3</accession>
<feature type="signal peptide" evidence="1">
    <location>
        <begin position="1"/>
        <end position="19"/>
    </location>
</feature>
<dbReference type="EMBL" id="CP020918">
    <property type="protein sequence ID" value="AWG21195.1"/>
    <property type="molecule type" value="Genomic_DNA"/>
</dbReference>